<feature type="region of interest" description="Disordered" evidence="1">
    <location>
        <begin position="720"/>
        <end position="839"/>
    </location>
</feature>
<proteinExistence type="predicted"/>
<dbReference type="Pfam" id="PF00149">
    <property type="entry name" value="Metallophos"/>
    <property type="match status" value="1"/>
</dbReference>
<dbReference type="AlphaFoldDB" id="A0A9K3CSL5"/>
<evidence type="ECO:0000313" key="4">
    <source>
        <dbReference type="Proteomes" id="UP000265618"/>
    </source>
</evidence>
<sequence length="1042" mass="114579">MSTVTANRVISNLTRLQTYSGATMGRITPHPGISGSPSDMSETSPVPESATLALPVGEGEREGEGEGETGSDTAIVPATESDRARRQRERERERESAHRRHRSRDIAQLLKSSQAGRERERPFRQWARESERERERERLTRSRATYATGLASVSSLGRLLTAQSVYRTRGQRRIIRVLGDCHIGSHWFNEASAKKLEKMLSSMAEPDTDVHTLVINGDFIEIWAQDASAEPLSSEQAVCMPFVQHYFRLIKNIVRNGIRVFYICGNHDDSITQAILDHAGLGGFVTFVPGNELVLSGVRICHGHEWDLFNIRPNPEDGHTHQALGYFVSRAYAHVGNTDDQAPEGLISALSMPSDRFMSLLLKPTARQAFSSYFVKLLFESAFMSDWQSLRSRAYVMEEGELVTLPEIKRRYSKLVKESKAKRGMIETAAMMRSSITGGFGYWLNRSPWLCEIAGHTHMPILKSHARLYKPRQDYNLRVLKAKLVKEVKLLYKAGDISYFEKERGLLYIKEVFDERPRMTGPLIYANSGSWVNGESTFVDIVTAPLHHTAPIGWHDYLPGYLFGDGHPAWLRPNRPMFQPPHAVVEACASLTNDPISEGGPKEIDTSMLYAPEACHLPIRVGQTETDRGRERGRAETEREREATDVNDGVTTIPTRGEGEREMDDNPVETVELTDTDREAEGEGESSTLSLNSPVARMVSSDLTFGSTLAIPGVATPVRGVQVGERERDGRVRPGAGDRLQSAESVESTTVPEEGGTPSPEREGERDTAADVGVQVSVGQPSSTTTLSTSSAETSVTTQSDRESVEGEVGGQSIPVPIDAELAPPALSVSEGSEGEREGERDVAVALSVSEETEGDVVLSSLPLPSQPLDTVPPFAALEGVSMLPVESVPADASPAVEPVSIAIVTEGEGEAEAEEREREREDAVAVAALDTPDRSDSIVEGQSVRERERERERDSVRERDGVAVQRNTFGTQVLEALTAANGTVVGPLRPSPVQAYPDSETLVLPVEIRLCRFKGRNKAPQVIQSQRVSYNPAVFRHITFS</sequence>
<feature type="compositionally biased region" description="Polar residues" evidence="1">
    <location>
        <begin position="742"/>
        <end position="751"/>
    </location>
</feature>
<dbReference type="PANTHER" id="PTHR13585:SF19">
    <property type="entry name" value="ZINC FINGER CCCH DOMAIN-CONTAINING PROTEIN 13"/>
    <property type="match status" value="1"/>
</dbReference>
<evidence type="ECO:0000256" key="1">
    <source>
        <dbReference type="SAM" id="MobiDB-lite"/>
    </source>
</evidence>
<dbReference type="PANTHER" id="PTHR13585">
    <property type="entry name" value="CHASCON, ISOFORM D-RELATED"/>
    <property type="match status" value="1"/>
</dbReference>
<dbReference type="EMBL" id="BDIP01000275">
    <property type="protein sequence ID" value="GIQ80944.1"/>
    <property type="molecule type" value="Genomic_DNA"/>
</dbReference>
<protein>
    <recommendedName>
        <fullName evidence="2">Calcineurin-like phosphoesterase domain-containing protein</fullName>
    </recommendedName>
</protein>
<dbReference type="InterPro" id="IPR052824">
    <property type="entry name" value="m6A_RNA_Methylation_Regulator"/>
</dbReference>
<evidence type="ECO:0000259" key="2">
    <source>
        <dbReference type="Pfam" id="PF00149"/>
    </source>
</evidence>
<feature type="compositionally biased region" description="Polar residues" evidence="1">
    <location>
        <begin position="35"/>
        <end position="46"/>
    </location>
</feature>
<dbReference type="Proteomes" id="UP000265618">
    <property type="component" value="Unassembled WGS sequence"/>
</dbReference>
<dbReference type="InterPro" id="IPR004843">
    <property type="entry name" value="Calcineurin-like_PHP"/>
</dbReference>
<comment type="caution">
    <text evidence="3">The sequence shown here is derived from an EMBL/GenBank/DDBJ whole genome shotgun (WGS) entry which is preliminary data.</text>
</comment>
<feature type="compositionally biased region" description="Basic and acidic residues" evidence="1">
    <location>
        <begin position="116"/>
        <end position="140"/>
    </location>
</feature>
<feature type="region of interest" description="Disordered" evidence="1">
    <location>
        <begin position="621"/>
        <end position="693"/>
    </location>
</feature>
<feature type="compositionally biased region" description="Basic and acidic residues" evidence="1">
    <location>
        <begin position="625"/>
        <end position="644"/>
    </location>
</feature>
<dbReference type="InterPro" id="IPR029052">
    <property type="entry name" value="Metallo-depent_PP-like"/>
</dbReference>
<feature type="compositionally biased region" description="Acidic residues" evidence="1">
    <location>
        <begin position="661"/>
        <end position="674"/>
    </location>
</feature>
<feature type="domain" description="Calcineurin-like phosphoesterase" evidence="2">
    <location>
        <begin position="176"/>
        <end position="307"/>
    </location>
</feature>
<evidence type="ECO:0000313" key="3">
    <source>
        <dbReference type="EMBL" id="GIQ80944.1"/>
    </source>
</evidence>
<feature type="compositionally biased region" description="Basic and acidic residues" evidence="1">
    <location>
        <begin position="760"/>
        <end position="769"/>
    </location>
</feature>
<keyword evidence="4" id="KW-1185">Reference proteome</keyword>
<reference evidence="3 4" key="1">
    <citation type="journal article" date="2018" name="PLoS ONE">
        <title>The draft genome of Kipferlia bialata reveals reductive genome evolution in fornicate parasites.</title>
        <authorList>
            <person name="Tanifuji G."/>
            <person name="Takabayashi S."/>
            <person name="Kume K."/>
            <person name="Takagi M."/>
            <person name="Nakayama T."/>
            <person name="Kamikawa R."/>
            <person name="Inagaki Y."/>
            <person name="Hashimoto T."/>
        </authorList>
    </citation>
    <scope>NUCLEOTIDE SEQUENCE [LARGE SCALE GENOMIC DNA]</scope>
    <source>
        <strain evidence="3">NY0173</strain>
    </source>
</reference>
<feature type="region of interest" description="Disordered" evidence="1">
    <location>
        <begin position="933"/>
        <end position="959"/>
    </location>
</feature>
<organism evidence="3 4">
    <name type="scientific">Kipferlia bialata</name>
    <dbReference type="NCBI Taxonomy" id="797122"/>
    <lineage>
        <taxon>Eukaryota</taxon>
        <taxon>Metamonada</taxon>
        <taxon>Carpediemonas-like organisms</taxon>
        <taxon>Kipferlia</taxon>
    </lineage>
</organism>
<name>A0A9K3CSL5_9EUKA</name>
<feature type="region of interest" description="Disordered" evidence="1">
    <location>
        <begin position="21"/>
        <end position="140"/>
    </location>
</feature>
<feature type="compositionally biased region" description="Basic and acidic residues" evidence="1">
    <location>
        <begin position="80"/>
        <end position="96"/>
    </location>
</feature>
<gene>
    <name evidence="3" type="ORF">KIPB_001827</name>
</gene>
<feature type="compositionally biased region" description="Low complexity" evidence="1">
    <location>
        <begin position="772"/>
        <end position="799"/>
    </location>
</feature>
<accession>A0A9K3CSL5</accession>
<dbReference type="SUPFAM" id="SSF56300">
    <property type="entry name" value="Metallo-dependent phosphatases"/>
    <property type="match status" value="1"/>
</dbReference>
<dbReference type="Gene3D" id="3.60.21.10">
    <property type="match status" value="1"/>
</dbReference>
<dbReference type="OrthoDB" id="9974421at2759"/>